<dbReference type="RefSeq" id="WP_322411395.1">
    <property type="nucleotide sequence ID" value="NZ_CP139779.1"/>
</dbReference>
<feature type="transmembrane region" description="Helical" evidence="1">
    <location>
        <begin position="88"/>
        <end position="108"/>
    </location>
</feature>
<evidence type="ECO:0000313" key="3">
    <source>
        <dbReference type="Proteomes" id="UP001324533"/>
    </source>
</evidence>
<reference evidence="2 3" key="1">
    <citation type="submission" date="2023-06" db="EMBL/GenBank/DDBJ databases">
        <title>Rock-solubilizing bacteria, Microbacterium invictum, promotes re-establishment of vegetation in rocky wasteland by accelerating rock bio-weathering and reshaping soil bacterial community.</title>
        <authorList>
            <person name="Liu C."/>
        </authorList>
    </citation>
    <scope>NUCLEOTIDE SEQUENCE [LARGE SCALE GENOMIC DNA]</scope>
    <source>
        <strain evidence="2 3">X-18</strain>
    </source>
</reference>
<sequence length="187" mass="19649">MSSSRAFAQQLQLALIGVLVVLSAAATGLLVGLSPIQWLVYGLGLSLVLWVGGAVSGQILLARLLDRDVEGDETAAYLRQLLWIIPRFYVPLGFVAVGCGAALVLLTGANPLAPAILIPFALYLLTAVAGSAISAPGYVRLLRAHSAGLSQSEFRRRLLPLAWLNRVELALVVGVGFVLLASLVPAQ</sequence>
<gene>
    <name evidence="2" type="ORF">T9R20_04730</name>
</gene>
<accession>A0ABZ0VCC1</accession>
<organism evidence="2 3">
    <name type="scientific">Microbacterium invictum</name>
    <dbReference type="NCBI Taxonomy" id="515415"/>
    <lineage>
        <taxon>Bacteria</taxon>
        <taxon>Bacillati</taxon>
        <taxon>Actinomycetota</taxon>
        <taxon>Actinomycetes</taxon>
        <taxon>Micrococcales</taxon>
        <taxon>Microbacteriaceae</taxon>
        <taxon>Microbacterium</taxon>
    </lineage>
</organism>
<feature type="transmembrane region" description="Helical" evidence="1">
    <location>
        <begin position="12"/>
        <end position="32"/>
    </location>
</feature>
<name>A0ABZ0VCC1_9MICO</name>
<keyword evidence="1" id="KW-1133">Transmembrane helix</keyword>
<feature type="transmembrane region" description="Helical" evidence="1">
    <location>
        <begin position="163"/>
        <end position="184"/>
    </location>
</feature>
<proteinExistence type="predicted"/>
<keyword evidence="1" id="KW-0812">Transmembrane</keyword>
<dbReference type="EMBL" id="CP139779">
    <property type="protein sequence ID" value="WQB71278.1"/>
    <property type="molecule type" value="Genomic_DNA"/>
</dbReference>
<dbReference type="Proteomes" id="UP001324533">
    <property type="component" value="Chromosome"/>
</dbReference>
<evidence type="ECO:0000313" key="2">
    <source>
        <dbReference type="EMBL" id="WQB71278.1"/>
    </source>
</evidence>
<feature type="transmembrane region" description="Helical" evidence="1">
    <location>
        <begin position="120"/>
        <end position="142"/>
    </location>
</feature>
<protein>
    <submittedName>
        <fullName evidence="2">Uncharacterized protein</fullName>
    </submittedName>
</protein>
<keyword evidence="1" id="KW-0472">Membrane</keyword>
<evidence type="ECO:0000256" key="1">
    <source>
        <dbReference type="SAM" id="Phobius"/>
    </source>
</evidence>
<feature type="transmembrane region" description="Helical" evidence="1">
    <location>
        <begin position="38"/>
        <end position="61"/>
    </location>
</feature>
<keyword evidence="3" id="KW-1185">Reference proteome</keyword>